<protein>
    <submittedName>
        <fullName evidence="1">Uncharacterized protein</fullName>
    </submittedName>
</protein>
<dbReference type="EMBL" id="JAWDGP010002895">
    <property type="protein sequence ID" value="KAK3778900.1"/>
    <property type="molecule type" value="Genomic_DNA"/>
</dbReference>
<gene>
    <name evidence="1" type="ORF">RRG08_013163</name>
</gene>
<proteinExistence type="predicted"/>
<organism evidence="1 2">
    <name type="scientific">Elysia crispata</name>
    <name type="common">lettuce slug</name>
    <dbReference type="NCBI Taxonomy" id="231223"/>
    <lineage>
        <taxon>Eukaryota</taxon>
        <taxon>Metazoa</taxon>
        <taxon>Spiralia</taxon>
        <taxon>Lophotrochozoa</taxon>
        <taxon>Mollusca</taxon>
        <taxon>Gastropoda</taxon>
        <taxon>Heterobranchia</taxon>
        <taxon>Euthyneura</taxon>
        <taxon>Panpulmonata</taxon>
        <taxon>Sacoglossa</taxon>
        <taxon>Placobranchoidea</taxon>
        <taxon>Plakobranchidae</taxon>
        <taxon>Elysia</taxon>
    </lineage>
</organism>
<reference evidence="1" key="1">
    <citation type="journal article" date="2023" name="G3 (Bethesda)">
        <title>A reference genome for the long-term kleptoplast-retaining sea slug Elysia crispata morphotype clarki.</title>
        <authorList>
            <person name="Eastman K.E."/>
            <person name="Pendleton A.L."/>
            <person name="Shaikh M.A."/>
            <person name="Suttiyut T."/>
            <person name="Ogas R."/>
            <person name="Tomko P."/>
            <person name="Gavelis G."/>
            <person name="Widhalm J.R."/>
            <person name="Wisecaver J.H."/>
        </authorList>
    </citation>
    <scope>NUCLEOTIDE SEQUENCE</scope>
    <source>
        <strain evidence="1">ECLA1</strain>
    </source>
</reference>
<dbReference type="Proteomes" id="UP001283361">
    <property type="component" value="Unassembled WGS sequence"/>
</dbReference>
<name>A0AAE1A0P8_9GAST</name>
<accession>A0AAE1A0P8</accession>
<comment type="caution">
    <text evidence="1">The sequence shown here is derived from an EMBL/GenBank/DDBJ whole genome shotgun (WGS) entry which is preliminary data.</text>
</comment>
<dbReference type="AlphaFoldDB" id="A0AAE1A0P8"/>
<sequence>MPDLIGDLGSVGDTNHAISVHRSGLVAGQNHHSESKHKHSRMTVTAWEWDGASLKRQRCLVDWEKSSQQTTIQHWLSLLAWALALISSVTKRVRGSSIRKWRDDWYLRKGFGLRHRIRGLMNEHYQGRRGKDGGRRVKIKHGFMGK</sequence>
<evidence type="ECO:0000313" key="1">
    <source>
        <dbReference type="EMBL" id="KAK3778900.1"/>
    </source>
</evidence>
<keyword evidence="2" id="KW-1185">Reference proteome</keyword>
<evidence type="ECO:0000313" key="2">
    <source>
        <dbReference type="Proteomes" id="UP001283361"/>
    </source>
</evidence>